<accession>A0ABR2MVP9</accession>
<feature type="transmembrane region" description="Helical" evidence="11">
    <location>
        <begin position="81"/>
        <end position="102"/>
    </location>
</feature>
<feature type="transmembrane region" description="Helical" evidence="11">
    <location>
        <begin position="256"/>
        <end position="280"/>
    </location>
</feature>
<comment type="subcellular location">
    <subcellularLocation>
        <location evidence="1">Membrane</location>
        <topology evidence="1">Multi-pass membrane protein</topology>
    </subcellularLocation>
</comment>
<keyword evidence="7" id="KW-0067">ATP-binding</keyword>
<dbReference type="InterPro" id="IPR003439">
    <property type="entry name" value="ABC_transporter-like_ATP-bd"/>
</dbReference>
<dbReference type="CDD" id="cd03249">
    <property type="entry name" value="ABC_MTABC3_MDL1_MDL2"/>
    <property type="match status" value="2"/>
</dbReference>
<evidence type="ECO:0000256" key="1">
    <source>
        <dbReference type="ARBA" id="ARBA00004141"/>
    </source>
</evidence>
<dbReference type="EMBL" id="JBBWWR010000004">
    <property type="protein sequence ID" value="KAK8968028.1"/>
    <property type="molecule type" value="Genomic_DNA"/>
</dbReference>
<evidence type="ECO:0000256" key="7">
    <source>
        <dbReference type="ARBA" id="ARBA00022840"/>
    </source>
</evidence>
<evidence type="ECO:0000313" key="14">
    <source>
        <dbReference type="EMBL" id="KAK8968028.1"/>
    </source>
</evidence>
<evidence type="ECO:0000259" key="12">
    <source>
        <dbReference type="PROSITE" id="PS50893"/>
    </source>
</evidence>
<dbReference type="PROSITE" id="PS50929">
    <property type="entry name" value="ABC_TM1F"/>
    <property type="match status" value="2"/>
</dbReference>
<keyword evidence="8 11" id="KW-1133">Transmembrane helix</keyword>
<feature type="transmembrane region" description="Helical" evidence="11">
    <location>
        <begin position="180"/>
        <end position="200"/>
    </location>
</feature>
<dbReference type="InterPro" id="IPR017871">
    <property type="entry name" value="ABC_transporter-like_CS"/>
</dbReference>
<evidence type="ECO:0000256" key="10">
    <source>
        <dbReference type="ARBA" id="ARBA00023180"/>
    </source>
</evidence>
<dbReference type="Gene3D" id="1.20.1560.10">
    <property type="entry name" value="ABC transporter type 1, transmembrane domain"/>
    <property type="match status" value="1"/>
</dbReference>
<dbReference type="PROSITE" id="PS50893">
    <property type="entry name" value="ABC_TRANSPORTER_2"/>
    <property type="match status" value="2"/>
</dbReference>
<feature type="transmembrane region" description="Helical" evidence="11">
    <location>
        <begin position="722"/>
        <end position="745"/>
    </location>
</feature>
<reference evidence="14 15" key="1">
    <citation type="journal article" date="2022" name="Nat. Plants">
        <title>Genomes of leafy and leafless Platanthera orchids illuminate the evolution of mycoheterotrophy.</title>
        <authorList>
            <person name="Li M.H."/>
            <person name="Liu K.W."/>
            <person name="Li Z."/>
            <person name="Lu H.C."/>
            <person name="Ye Q.L."/>
            <person name="Zhang D."/>
            <person name="Wang J.Y."/>
            <person name="Li Y.F."/>
            <person name="Zhong Z.M."/>
            <person name="Liu X."/>
            <person name="Yu X."/>
            <person name="Liu D.K."/>
            <person name="Tu X.D."/>
            <person name="Liu B."/>
            <person name="Hao Y."/>
            <person name="Liao X.Y."/>
            <person name="Jiang Y.T."/>
            <person name="Sun W.H."/>
            <person name="Chen J."/>
            <person name="Chen Y.Q."/>
            <person name="Ai Y."/>
            <person name="Zhai J.W."/>
            <person name="Wu S.S."/>
            <person name="Zhou Z."/>
            <person name="Hsiao Y.Y."/>
            <person name="Wu W.L."/>
            <person name="Chen Y.Y."/>
            <person name="Lin Y.F."/>
            <person name="Hsu J.L."/>
            <person name="Li C.Y."/>
            <person name="Wang Z.W."/>
            <person name="Zhao X."/>
            <person name="Zhong W.Y."/>
            <person name="Ma X.K."/>
            <person name="Ma L."/>
            <person name="Huang J."/>
            <person name="Chen G.Z."/>
            <person name="Huang M.Z."/>
            <person name="Huang L."/>
            <person name="Peng D.H."/>
            <person name="Luo Y.B."/>
            <person name="Zou S.Q."/>
            <person name="Chen S.P."/>
            <person name="Lan S."/>
            <person name="Tsai W.C."/>
            <person name="Van de Peer Y."/>
            <person name="Liu Z.J."/>
        </authorList>
    </citation>
    <scope>NUCLEOTIDE SEQUENCE [LARGE SCALE GENOMIC DNA]</scope>
    <source>
        <strain evidence="14">Lor288</strain>
    </source>
</reference>
<dbReference type="InterPro" id="IPR036640">
    <property type="entry name" value="ABC1_TM_sf"/>
</dbReference>
<keyword evidence="15" id="KW-1185">Reference proteome</keyword>
<keyword evidence="3" id="KW-0813">Transport</keyword>
<keyword evidence="10" id="KW-0325">Glycoprotein</keyword>
<feature type="domain" description="ABC transmembrane type-1" evidence="13">
    <location>
        <begin position="35"/>
        <end position="321"/>
    </location>
</feature>
<name>A0ABR2MVP9_9ASPA</name>
<dbReference type="InterPro" id="IPR011527">
    <property type="entry name" value="ABC1_TM_dom"/>
</dbReference>
<evidence type="ECO:0000256" key="11">
    <source>
        <dbReference type="SAM" id="Phobius"/>
    </source>
</evidence>
<keyword evidence="9 11" id="KW-0472">Membrane</keyword>
<dbReference type="InterPro" id="IPR027417">
    <property type="entry name" value="P-loop_NTPase"/>
</dbReference>
<comment type="similarity">
    <text evidence="2">Belongs to the ABC transporter superfamily. ABCB family. Multidrug resistance exporter (TC 3.A.1.201) subfamily.</text>
</comment>
<feature type="transmembrane region" description="Helical" evidence="11">
    <location>
        <begin position="678"/>
        <end position="702"/>
    </location>
</feature>
<dbReference type="Proteomes" id="UP001412067">
    <property type="component" value="Unassembled WGS sequence"/>
</dbReference>
<proteinExistence type="inferred from homology"/>
<organism evidence="14 15">
    <name type="scientific">Platanthera guangdongensis</name>
    <dbReference type="NCBI Taxonomy" id="2320717"/>
    <lineage>
        <taxon>Eukaryota</taxon>
        <taxon>Viridiplantae</taxon>
        <taxon>Streptophyta</taxon>
        <taxon>Embryophyta</taxon>
        <taxon>Tracheophyta</taxon>
        <taxon>Spermatophyta</taxon>
        <taxon>Magnoliopsida</taxon>
        <taxon>Liliopsida</taxon>
        <taxon>Asparagales</taxon>
        <taxon>Orchidaceae</taxon>
        <taxon>Orchidoideae</taxon>
        <taxon>Orchideae</taxon>
        <taxon>Orchidinae</taxon>
        <taxon>Platanthera</taxon>
    </lineage>
</organism>
<feature type="domain" description="ABC transmembrane type-1" evidence="13">
    <location>
        <begin position="682"/>
        <end position="968"/>
    </location>
</feature>
<feature type="transmembrane region" description="Helical" evidence="11">
    <location>
        <begin position="157"/>
        <end position="174"/>
    </location>
</feature>
<feature type="domain" description="ABC transporter" evidence="12">
    <location>
        <begin position="358"/>
        <end position="594"/>
    </location>
</feature>
<sequence>MDGGENGKKAKRKDEKVALYKLFSFADSNDVLLMAVGGVAAVASGLSMPLMTFIFGKLINAFGVAGRDNVVHEVSKVVLQFVYLAAGAGVASFLQVSCWMITGERQAARIRSMYLKNILRQDIAFFDKETNTGEVIGRMSGDTILIQDAMGEKVGKFIQLVSTFFGGFIIAFVRGWLLTLVLMCSIPFIVMAGAAMSLMISKLSARGQLAYAEAGSVVDQTVGSIRTIVSFSGEKQAIQKYNSLIRNAYNSAVHQGAAAGLGIGSVIMIIFCSYALAIWYGSTLIISKGYTGGEVINVMFAVMTGAMSLGQASPSVSAFAAGQAAAFKMFETIHRKPEIDSCDDDDGGIVLEGIRGDVELRDVGFSYPARPDHLVFDGFSLKVPSGTTMALVGESGSGKSTVVGLVERFYDPQAGEVLIDGVSLKKFKLRWIREKIGLVSQEPVLFTTTIRENISYGKPGAGADEIRTAIKLANAAKFIDKMPDGLETMVGEHGTQLSGGQKQRIAIARAILKNPKILLLDEATSALDAESERVVQDALLNIMVDRTTIIVAHRLSTVKNADVISVVQRGKLVEQGRHSQLIENPDGAYSQLVRLQELNKESEGGDSESLINDSCLVRSGSTAISRMSSLSRGSSHGGSRRISFRHSFGLPDVAENLDGGKRKEVSIMRLVKLNKPEIPALLFGAIAAAVHGIIFPVFGILISSAIKTFYEPPHQLRRDSRFWALMYVLLGVAAFLSVPVQHYWFGVAGGKLIERIRSLSFEKVVHQEISWFDEPANTSGAIGARLSSDASAVKSLVGDTLALIVQNLSTVSAGLIIALIANWKLSLVILLVVPLVGLQGYMQMKFLHGFSADAKIMYEEASQIASDAVSSIRTVASFCAEEKVMDAYERKCASPLTQGIRQGLISGLGYGFSFFILFCTYALCFYVGARFVHDGDATFTEVFRVFFALTMAAIGVSQSSALGPDASKAKESAASIFEILDRKPKIDASVDEGLVLAEVKGEIEFQHVSFKYPTRPQVQIFRDLCLRMPSGKTVALVGESGSGKSTAIALIERFYDPDSGAILIDGIKIHTLKLSWLRQQMGLVSQEPVMFSGTIRSNIAYGKLGDPSEDEIIAVAEAANAHRFISSLPQGYDTGVGERGVQLSGGQKQRIAIARAIIRDPRILLLDEASSALDAASERAVQEALDRATVGRTTVTIAHRLSTIQGADVIAVVKNGVIAEQGRHEKLMSIQNGAYASLVALHMTS</sequence>
<dbReference type="SMART" id="SM00382">
    <property type="entry name" value="AAA"/>
    <property type="match status" value="2"/>
</dbReference>
<gene>
    <name evidence="14" type="primary">ABCB11</name>
    <name evidence="14" type="ORF">KSP40_PGU017865</name>
</gene>
<dbReference type="Pfam" id="PF00005">
    <property type="entry name" value="ABC_tran"/>
    <property type="match status" value="2"/>
</dbReference>
<evidence type="ECO:0000256" key="6">
    <source>
        <dbReference type="ARBA" id="ARBA00022741"/>
    </source>
</evidence>
<protein>
    <submittedName>
        <fullName evidence="14">ABC transporter B family member 11</fullName>
    </submittedName>
</protein>
<dbReference type="SUPFAM" id="SSF52540">
    <property type="entry name" value="P-loop containing nucleoside triphosphate hydrolases"/>
    <property type="match status" value="2"/>
</dbReference>
<evidence type="ECO:0000256" key="8">
    <source>
        <dbReference type="ARBA" id="ARBA00022989"/>
    </source>
</evidence>
<feature type="domain" description="ABC transporter" evidence="12">
    <location>
        <begin position="1003"/>
        <end position="1240"/>
    </location>
</feature>
<comment type="caution">
    <text evidence="14">The sequence shown here is derived from an EMBL/GenBank/DDBJ whole genome shotgun (WGS) entry which is preliminary data.</text>
</comment>
<feature type="transmembrane region" description="Helical" evidence="11">
    <location>
        <begin position="908"/>
        <end position="929"/>
    </location>
</feature>
<evidence type="ECO:0000256" key="2">
    <source>
        <dbReference type="ARBA" id="ARBA00007577"/>
    </source>
</evidence>
<dbReference type="CDD" id="cd18578">
    <property type="entry name" value="ABC_6TM_Pgp_ABCB1_D2_like"/>
    <property type="match status" value="1"/>
</dbReference>
<dbReference type="Pfam" id="PF00664">
    <property type="entry name" value="ABC_membrane"/>
    <property type="match status" value="2"/>
</dbReference>
<keyword evidence="4 11" id="KW-0812">Transmembrane</keyword>
<dbReference type="PANTHER" id="PTHR43394">
    <property type="entry name" value="ATP-DEPENDENT PERMEASE MDL1, MITOCHONDRIAL"/>
    <property type="match status" value="1"/>
</dbReference>
<dbReference type="InterPro" id="IPR039421">
    <property type="entry name" value="Type_1_exporter"/>
</dbReference>
<dbReference type="PROSITE" id="PS00211">
    <property type="entry name" value="ABC_TRANSPORTER_1"/>
    <property type="match status" value="2"/>
</dbReference>
<dbReference type="CDD" id="cd18577">
    <property type="entry name" value="ABC_6TM_Pgp_ABCB1_D1_like"/>
    <property type="match status" value="1"/>
</dbReference>
<keyword evidence="6" id="KW-0547">Nucleotide-binding</keyword>
<evidence type="ECO:0000259" key="13">
    <source>
        <dbReference type="PROSITE" id="PS50929"/>
    </source>
</evidence>
<dbReference type="PANTHER" id="PTHR43394:SF16">
    <property type="entry name" value="ABC TRANSPORTER B FAMILY MEMBER 4-LIKE ISOFORM X1"/>
    <property type="match status" value="1"/>
</dbReference>
<feature type="transmembrane region" description="Helical" evidence="11">
    <location>
        <begin position="31"/>
        <end position="55"/>
    </location>
</feature>
<evidence type="ECO:0000256" key="4">
    <source>
        <dbReference type="ARBA" id="ARBA00022692"/>
    </source>
</evidence>
<evidence type="ECO:0000256" key="9">
    <source>
        <dbReference type="ARBA" id="ARBA00023136"/>
    </source>
</evidence>
<dbReference type="Gene3D" id="3.40.50.300">
    <property type="entry name" value="P-loop containing nucleotide triphosphate hydrolases"/>
    <property type="match status" value="2"/>
</dbReference>
<feature type="transmembrane region" description="Helical" evidence="11">
    <location>
        <begin position="815"/>
        <end position="838"/>
    </location>
</feature>
<evidence type="ECO:0000256" key="3">
    <source>
        <dbReference type="ARBA" id="ARBA00022448"/>
    </source>
</evidence>
<dbReference type="SUPFAM" id="SSF90123">
    <property type="entry name" value="ABC transporter transmembrane region"/>
    <property type="match status" value="2"/>
</dbReference>
<dbReference type="InterPro" id="IPR003593">
    <property type="entry name" value="AAA+_ATPase"/>
</dbReference>
<evidence type="ECO:0000313" key="15">
    <source>
        <dbReference type="Proteomes" id="UP001412067"/>
    </source>
</evidence>
<keyword evidence="5" id="KW-0677">Repeat</keyword>
<evidence type="ECO:0000256" key="5">
    <source>
        <dbReference type="ARBA" id="ARBA00022737"/>
    </source>
</evidence>